<dbReference type="OrthoDB" id="2562743at2759"/>
<name>A0A4S8MLU6_DENBC</name>
<organism evidence="2 3">
    <name type="scientific">Dendrothele bispora (strain CBS 962.96)</name>
    <dbReference type="NCBI Taxonomy" id="1314807"/>
    <lineage>
        <taxon>Eukaryota</taxon>
        <taxon>Fungi</taxon>
        <taxon>Dikarya</taxon>
        <taxon>Basidiomycota</taxon>
        <taxon>Agaricomycotina</taxon>
        <taxon>Agaricomycetes</taxon>
        <taxon>Agaricomycetidae</taxon>
        <taxon>Agaricales</taxon>
        <taxon>Agaricales incertae sedis</taxon>
        <taxon>Dendrothele</taxon>
    </lineage>
</organism>
<evidence type="ECO:0000313" key="2">
    <source>
        <dbReference type="EMBL" id="THV03499.1"/>
    </source>
</evidence>
<protein>
    <submittedName>
        <fullName evidence="2">Uncharacterized protein</fullName>
    </submittedName>
</protein>
<gene>
    <name evidence="2" type="ORF">K435DRAFT_715522</name>
</gene>
<dbReference type="Proteomes" id="UP000297245">
    <property type="component" value="Unassembled WGS sequence"/>
</dbReference>
<accession>A0A4S8MLU6</accession>
<dbReference type="PANTHER" id="PTHR21974">
    <property type="entry name" value="RE15880P"/>
    <property type="match status" value="1"/>
</dbReference>
<feature type="coiled-coil region" evidence="1">
    <location>
        <begin position="128"/>
        <end position="162"/>
    </location>
</feature>
<evidence type="ECO:0000256" key="1">
    <source>
        <dbReference type="SAM" id="Coils"/>
    </source>
</evidence>
<dbReference type="EMBL" id="ML179066">
    <property type="protein sequence ID" value="THV03499.1"/>
    <property type="molecule type" value="Genomic_DNA"/>
</dbReference>
<dbReference type="PANTHER" id="PTHR21974:SF2">
    <property type="entry name" value="RE15880P"/>
    <property type="match status" value="1"/>
</dbReference>
<keyword evidence="1" id="KW-0175">Coiled coil</keyword>
<sequence>MEPHLENLHMLSGRTLQLILSNAQSHSALQERLQDLRDVPSQLEEHELYLADLGRSLKNTKRNIAQYRKITEREREEHRDLSESTMRRLAYKMARREVDWETKKETKNRKYTEAFEEEMTERQSQQVLEASIGDAERLKSELVEKKDRIKSIQAEIEDLHKRVFDGARQELPRDRQLSQRLKSAQSVHYAARSRLKSNSVALSVLSPAAEKIRDSSRQAGFLELQFDGNGERRKNLNEIARRASEFEDLFRRAQSACSEIADVPRLPTRDIYRTAEYLDSSTTAGLRADVAKYRKEITHVRHLIESELRDTTRRVETAKEDLAEASKVLTSCTTELQEYRRAVFESIVASATGSIMDELQETSSTIGEIGLRNQSHDSLPSYITTRPLSETETLPSYHSLTES</sequence>
<keyword evidence="3" id="KW-1185">Reference proteome</keyword>
<feature type="coiled-coil region" evidence="1">
    <location>
        <begin position="301"/>
        <end position="328"/>
    </location>
</feature>
<proteinExistence type="predicted"/>
<dbReference type="AlphaFoldDB" id="A0A4S8MLU6"/>
<evidence type="ECO:0000313" key="3">
    <source>
        <dbReference type="Proteomes" id="UP000297245"/>
    </source>
</evidence>
<reference evidence="2 3" key="1">
    <citation type="journal article" date="2019" name="Nat. Ecol. Evol.">
        <title>Megaphylogeny resolves global patterns of mushroom evolution.</title>
        <authorList>
            <person name="Varga T."/>
            <person name="Krizsan K."/>
            <person name="Foldi C."/>
            <person name="Dima B."/>
            <person name="Sanchez-Garcia M."/>
            <person name="Sanchez-Ramirez S."/>
            <person name="Szollosi G.J."/>
            <person name="Szarkandi J.G."/>
            <person name="Papp V."/>
            <person name="Albert L."/>
            <person name="Andreopoulos W."/>
            <person name="Angelini C."/>
            <person name="Antonin V."/>
            <person name="Barry K.W."/>
            <person name="Bougher N.L."/>
            <person name="Buchanan P."/>
            <person name="Buyck B."/>
            <person name="Bense V."/>
            <person name="Catcheside P."/>
            <person name="Chovatia M."/>
            <person name="Cooper J."/>
            <person name="Damon W."/>
            <person name="Desjardin D."/>
            <person name="Finy P."/>
            <person name="Geml J."/>
            <person name="Haridas S."/>
            <person name="Hughes K."/>
            <person name="Justo A."/>
            <person name="Karasinski D."/>
            <person name="Kautmanova I."/>
            <person name="Kiss B."/>
            <person name="Kocsube S."/>
            <person name="Kotiranta H."/>
            <person name="LaButti K.M."/>
            <person name="Lechner B.E."/>
            <person name="Liimatainen K."/>
            <person name="Lipzen A."/>
            <person name="Lukacs Z."/>
            <person name="Mihaltcheva S."/>
            <person name="Morgado L.N."/>
            <person name="Niskanen T."/>
            <person name="Noordeloos M.E."/>
            <person name="Ohm R.A."/>
            <person name="Ortiz-Santana B."/>
            <person name="Ovrebo C."/>
            <person name="Racz N."/>
            <person name="Riley R."/>
            <person name="Savchenko A."/>
            <person name="Shiryaev A."/>
            <person name="Soop K."/>
            <person name="Spirin V."/>
            <person name="Szebenyi C."/>
            <person name="Tomsovsky M."/>
            <person name="Tulloss R.E."/>
            <person name="Uehling J."/>
            <person name="Grigoriev I.V."/>
            <person name="Vagvolgyi C."/>
            <person name="Papp T."/>
            <person name="Martin F.M."/>
            <person name="Miettinen O."/>
            <person name="Hibbett D.S."/>
            <person name="Nagy L.G."/>
        </authorList>
    </citation>
    <scope>NUCLEOTIDE SEQUENCE [LARGE SCALE GENOMIC DNA]</scope>
    <source>
        <strain evidence="2 3">CBS 962.96</strain>
    </source>
</reference>
<feature type="coiled-coil region" evidence="1">
    <location>
        <begin position="50"/>
        <end position="77"/>
    </location>
</feature>